<evidence type="ECO:0000313" key="3">
    <source>
        <dbReference type="EMBL" id="EEC50939.1"/>
    </source>
</evidence>
<evidence type="ECO:0000256" key="1">
    <source>
        <dbReference type="SAM" id="MobiDB-lite"/>
    </source>
</evidence>
<dbReference type="InterPro" id="IPR045122">
    <property type="entry name" value="Csc1-like"/>
</dbReference>
<dbReference type="InParanoid" id="B7FTB6"/>
<keyword evidence="2" id="KW-0812">Transmembrane</keyword>
<reference evidence="4" key="2">
    <citation type="submission" date="2008-08" db="EMBL/GenBank/DDBJ databases">
        <authorList>
            <consortium name="Diatom Consortium"/>
            <person name="Grigoriev I."/>
            <person name="Grimwood J."/>
            <person name="Kuo A."/>
            <person name="Otillar R.P."/>
            <person name="Salamov A."/>
            <person name="Detter J.C."/>
            <person name="Lindquist E."/>
            <person name="Shapiro H."/>
            <person name="Lucas S."/>
            <person name="Glavina del Rio T."/>
            <person name="Pitluck S."/>
            <person name="Rokhsar D."/>
            <person name="Bowler C."/>
        </authorList>
    </citation>
    <scope>GENOME REANNOTATION</scope>
    <source>
        <strain evidence="4">CCAP 1055/1</strain>
    </source>
</reference>
<dbReference type="PANTHER" id="PTHR13018">
    <property type="entry name" value="PROBABLE MEMBRANE PROTEIN DUF221-RELATED"/>
    <property type="match status" value="1"/>
</dbReference>
<dbReference type="Proteomes" id="UP000000759">
    <property type="component" value="Chromosome 2"/>
</dbReference>
<dbReference type="RefSeq" id="XP_002178125.1">
    <property type="nucleotide sequence ID" value="XM_002178089.1"/>
</dbReference>
<keyword evidence="2" id="KW-1133">Transmembrane helix</keyword>
<feature type="compositionally biased region" description="Basic and acidic residues" evidence="1">
    <location>
        <begin position="1"/>
        <end position="10"/>
    </location>
</feature>
<feature type="transmembrane region" description="Helical" evidence="2">
    <location>
        <begin position="238"/>
        <end position="257"/>
    </location>
</feature>
<name>B7FTB6_PHATC</name>
<dbReference type="PaxDb" id="2850-Phatr43746"/>
<accession>B7FTB6</accession>
<protein>
    <recommendedName>
        <fullName evidence="5">CSC1/OSCA1-like cytosolic domain-containing protein</fullName>
    </recommendedName>
</protein>
<keyword evidence="2" id="KW-0472">Membrane</keyword>
<dbReference type="eggNOG" id="ENOG502SH5S">
    <property type="taxonomic scope" value="Eukaryota"/>
</dbReference>
<evidence type="ECO:0000256" key="2">
    <source>
        <dbReference type="SAM" id="Phobius"/>
    </source>
</evidence>
<feature type="compositionally biased region" description="Polar residues" evidence="1">
    <location>
        <begin position="11"/>
        <end position="21"/>
    </location>
</feature>
<dbReference type="PANTHER" id="PTHR13018:SF5">
    <property type="entry name" value="RE44586P"/>
    <property type="match status" value="1"/>
</dbReference>
<feature type="region of interest" description="Disordered" evidence="1">
    <location>
        <begin position="1"/>
        <end position="23"/>
    </location>
</feature>
<feature type="transmembrane region" description="Helical" evidence="2">
    <location>
        <begin position="786"/>
        <end position="812"/>
    </location>
</feature>
<organism evidence="3 4">
    <name type="scientific">Phaeodactylum tricornutum (strain CCAP 1055/1)</name>
    <dbReference type="NCBI Taxonomy" id="556484"/>
    <lineage>
        <taxon>Eukaryota</taxon>
        <taxon>Sar</taxon>
        <taxon>Stramenopiles</taxon>
        <taxon>Ochrophyta</taxon>
        <taxon>Bacillariophyta</taxon>
        <taxon>Bacillariophyceae</taxon>
        <taxon>Bacillariophycidae</taxon>
        <taxon>Naviculales</taxon>
        <taxon>Phaeodactylaceae</taxon>
        <taxon>Phaeodactylum</taxon>
    </lineage>
</organism>
<dbReference type="KEGG" id="pti:PHATRDRAFT_43746"/>
<gene>
    <name evidence="3" type="ORF">PHATRDRAFT_43746</name>
</gene>
<dbReference type="OrthoDB" id="197892at2759"/>
<dbReference type="GO" id="GO:0005227">
    <property type="term" value="F:calcium-activated cation channel activity"/>
    <property type="evidence" value="ECO:0007669"/>
    <property type="project" value="InterPro"/>
</dbReference>
<dbReference type="GO" id="GO:0005886">
    <property type="term" value="C:plasma membrane"/>
    <property type="evidence" value="ECO:0007669"/>
    <property type="project" value="TreeGrafter"/>
</dbReference>
<dbReference type="GeneID" id="7197031"/>
<evidence type="ECO:0000313" key="4">
    <source>
        <dbReference type="Proteomes" id="UP000000759"/>
    </source>
</evidence>
<feature type="transmembrane region" description="Helical" evidence="2">
    <location>
        <begin position="479"/>
        <end position="501"/>
    </location>
</feature>
<dbReference type="AlphaFoldDB" id="B7FTB6"/>
<evidence type="ECO:0008006" key="5">
    <source>
        <dbReference type="Google" id="ProtNLM"/>
    </source>
</evidence>
<dbReference type="EMBL" id="CM000606">
    <property type="protein sequence ID" value="EEC50939.1"/>
    <property type="molecule type" value="Genomic_DNA"/>
</dbReference>
<feature type="transmembrane region" description="Helical" evidence="2">
    <location>
        <begin position="143"/>
        <end position="163"/>
    </location>
</feature>
<keyword evidence="4" id="KW-1185">Reference proteome</keyword>
<proteinExistence type="predicted"/>
<reference evidence="3 4" key="1">
    <citation type="journal article" date="2008" name="Nature">
        <title>The Phaeodactylum genome reveals the evolutionary history of diatom genomes.</title>
        <authorList>
            <person name="Bowler C."/>
            <person name="Allen A.E."/>
            <person name="Badger J.H."/>
            <person name="Grimwood J."/>
            <person name="Jabbari K."/>
            <person name="Kuo A."/>
            <person name="Maheswari U."/>
            <person name="Martens C."/>
            <person name="Maumus F."/>
            <person name="Otillar R.P."/>
            <person name="Rayko E."/>
            <person name="Salamov A."/>
            <person name="Vandepoele K."/>
            <person name="Beszteri B."/>
            <person name="Gruber A."/>
            <person name="Heijde M."/>
            <person name="Katinka M."/>
            <person name="Mock T."/>
            <person name="Valentin K."/>
            <person name="Verret F."/>
            <person name="Berges J.A."/>
            <person name="Brownlee C."/>
            <person name="Cadoret J.P."/>
            <person name="Chiovitti A."/>
            <person name="Choi C.J."/>
            <person name="Coesel S."/>
            <person name="De Martino A."/>
            <person name="Detter J.C."/>
            <person name="Durkin C."/>
            <person name="Falciatore A."/>
            <person name="Fournet J."/>
            <person name="Haruta M."/>
            <person name="Huysman M.J."/>
            <person name="Jenkins B.D."/>
            <person name="Jiroutova K."/>
            <person name="Jorgensen R.E."/>
            <person name="Joubert Y."/>
            <person name="Kaplan A."/>
            <person name="Kroger N."/>
            <person name="Kroth P.G."/>
            <person name="La Roche J."/>
            <person name="Lindquist E."/>
            <person name="Lommer M."/>
            <person name="Martin-Jezequel V."/>
            <person name="Lopez P.J."/>
            <person name="Lucas S."/>
            <person name="Mangogna M."/>
            <person name="McGinnis K."/>
            <person name="Medlin L.K."/>
            <person name="Montsant A."/>
            <person name="Oudot-Le Secq M.P."/>
            <person name="Napoli C."/>
            <person name="Obornik M."/>
            <person name="Parker M.S."/>
            <person name="Petit J.L."/>
            <person name="Porcel B.M."/>
            <person name="Poulsen N."/>
            <person name="Robison M."/>
            <person name="Rychlewski L."/>
            <person name="Rynearson T.A."/>
            <person name="Schmutz J."/>
            <person name="Shapiro H."/>
            <person name="Siaut M."/>
            <person name="Stanley M."/>
            <person name="Sussman M.R."/>
            <person name="Taylor A.R."/>
            <person name="Vardi A."/>
            <person name="von Dassow P."/>
            <person name="Vyverman W."/>
            <person name="Willis A."/>
            <person name="Wyrwicz L.S."/>
            <person name="Rokhsar D.S."/>
            <person name="Weissenbach J."/>
            <person name="Armbrust E.V."/>
            <person name="Green B.R."/>
            <person name="Van de Peer Y."/>
            <person name="Grigoriev I.V."/>
        </authorList>
    </citation>
    <scope>NUCLEOTIDE SEQUENCE [LARGE SCALE GENOMIC DNA]</scope>
    <source>
        <strain evidence="3 4">CCAP 1055/1</strain>
    </source>
</reference>
<sequence length="954" mass="107901">MLAHQEDRPQPTRNASQNVSSERLRLTEEEVDALIENFAKEDDLTRKTWTRRVVENFLMKYKWYFPRRDIKGAPSLSMAYAYYEHITLPRHFAGGEQTAEHVLRRAEPGESQSTDLYNPLKTPSSSFIEWGIGVDLYFSSVRIMSMILLLAGLLNIYSIYYYGSTEYSPNGKNSLSTFSLVGTAICTTGDWVVCAEGCTQEGYSSEGEDDRFGIADDGTVLVVRNGCDDGSFLQNGMVNWITLLFLGILMALVSLYLKAREVRFDEDKLTSTDYSVIVKNPPPDAYDPDEWRDFFAQFAEKQVTVVTVGLNNESLLNLLLARRVHRHNLRLMLPKGTDMDDEDQVRSAVARLIQDREAEPDGCIMRFLGCAVFPFLRIFNMFLPPEVLVDRVFRLTDQIKELQGEKYTVSNVFVTFETEEGQRAALAALSVGKLDAIRNNTANSAPSAIFRDRVLKVEEPTEPSAVRWMDLSASTLRKIILRILNLLITLGVVSFSGYLVAKVRENLGPGYSGPLVSVFNSIIPQIVKLLMIFEPHTTEGSFQTSLYLKITLFRWVNTAVLTKLITPFTSTVSPERTSVLPTINSILWSELWLVPGLRLLDLWGNIQKHVLAPRARNQELMNLNFQGTFYNLGERYTDLTKRYFRRPSFSVRQFSLFNTIHSCLRLLTDTSTIAIDRQILLDAHLGMATIHRARAGTLQSKVFFFWERLGLCFNTPIFTNAAREYFNVQFANSSTADVVTVSQDTPVVACSQSWREVSGFSFPPTKRIQPVGLSWMSDSQETLTSVYGWTAVALLVGFLVFFFGSSTINFLLSWFRGIYHTSGQNQRIDFSTNLEIFAYVPQVKLKSLPFPLLACNVDNIDKGLIGWNDPAHSYDVHNMIFDVPWQGMPRQKAVENEASTRGSVLGAEQEEVGGNQNSPQALPNALEVRTGQPPIFAVVKHYPPEWRQRELKLS</sequence>